<dbReference type="Proteomes" id="UP000831684">
    <property type="component" value="Chromosome"/>
</dbReference>
<dbReference type="GO" id="GO:0004386">
    <property type="term" value="F:helicase activity"/>
    <property type="evidence" value="ECO:0007669"/>
    <property type="project" value="UniProtKB-KW"/>
</dbReference>
<dbReference type="KEGG" id="apol:K9D25_10010"/>
<dbReference type="AlphaFoldDB" id="A0A9E7D5P6"/>
<proteinExistence type="predicted"/>
<name>A0A9E7D5P6_9HYPH</name>
<dbReference type="InterPro" id="IPR027417">
    <property type="entry name" value="P-loop_NTPase"/>
</dbReference>
<sequence length="464" mass="51042">MSDLSAYHQFLAAKAIVDPPSGIAAPSGLPECLFEFQHACTSWALRRGRAALFAGTGLGKSLMELSWADAVQRETQGDVLHLAPLAVSAQLGREAGKFGLAARVVKAGRDAEPGTSITNYQKIDRFDLSRFAGVILDESSILKSTDGHYRTRLIEECARIPYRLAATATPAPNDFMELGNHAEFLGVMSYTDMLATFFVHDGGDTQKWRLKGHAEEDFWRWMASWAVMLRRPSDLGFDDGAYALPPLHQIEHRVEVELSGEGFGLFAPMAVTMKERLAARRDSVGARVARAAALTPADRPFVWWCNLNAESEAITAAIPGAVEVRGTDIDDVKERKLVDFSEGRIRVLVTKPSIAGFGMNWQHCADTGFVGLTDSFEQVYQAIRRFWRFGQTRPVNVHFVVAATEGAVLANLRRKEADAERMAAAMVRHMADLSTRAVRGVERERPAYAPGHPFVLPEWIGAGA</sequence>
<keyword evidence="2" id="KW-0547">Nucleotide-binding</keyword>
<evidence type="ECO:0000313" key="3">
    <source>
        <dbReference type="Proteomes" id="UP000831684"/>
    </source>
</evidence>
<keyword evidence="2" id="KW-0378">Hydrolase</keyword>
<dbReference type="SUPFAM" id="SSF52540">
    <property type="entry name" value="P-loop containing nucleoside triphosphate hydrolases"/>
    <property type="match status" value="2"/>
</dbReference>
<dbReference type="SMART" id="SM00487">
    <property type="entry name" value="DEXDc"/>
    <property type="match status" value="1"/>
</dbReference>
<dbReference type="RefSeq" id="WP_244450690.1">
    <property type="nucleotide sequence ID" value="NZ_CP083239.1"/>
</dbReference>
<dbReference type="Gene3D" id="3.40.50.300">
    <property type="entry name" value="P-loop containing nucleotide triphosphate hydrolases"/>
    <property type="match status" value="2"/>
</dbReference>
<evidence type="ECO:0000259" key="1">
    <source>
        <dbReference type="SMART" id="SM00487"/>
    </source>
</evidence>
<gene>
    <name evidence="2" type="ORF">K9D25_10010</name>
</gene>
<reference evidence="2" key="1">
    <citation type="submission" date="2021-09" db="EMBL/GenBank/DDBJ databases">
        <title>Network and meta-omics reveal the key degrader and cooperation patterns in an efficient 1,4-dioxane-degrading microbial community.</title>
        <authorList>
            <person name="Dai C."/>
        </authorList>
    </citation>
    <scope>NUCLEOTIDE SEQUENCE</scope>
    <source>
        <strain evidence="2">ZM13</strain>
    </source>
</reference>
<dbReference type="InterPro" id="IPR014001">
    <property type="entry name" value="Helicase_ATP-bd"/>
</dbReference>
<dbReference type="EMBL" id="CP083239">
    <property type="protein sequence ID" value="UOK72997.1"/>
    <property type="molecule type" value="Genomic_DNA"/>
</dbReference>
<accession>A0A9E7D5P6</accession>
<keyword evidence="2" id="KW-0067">ATP-binding</keyword>
<evidence type="ECO:0000313" key="2">
    <source>
        <dbReference type="EMBL" id="UOK72997.1"/>
    </source>
</evidence>
<feature type="domain" description="Helicase ATP-binding" evidence="1">
    <location>
        <begin position="29"/>
        <end position="200"/>
    </location>
</feature>
<keyword evidence="2" id="KW-0347">Helicase</keyword>
<organism evidence="2 3">
    <name type="scientific">Ancylobacter polymorphus</name>
    <dbReference type="NCBI Taxonomy" id="223390"/>
    <lineage>
        <taxon>Bacteria</taxon>
        <taxon>Pseudomonadati</taxon>
        <taxon>Pseudomonadota</taxon>
        <taxon>Alphaproteobacteria</taxon>
        <taxon>Hyphomicrobiales</taxon>
        <taxon>Xanthobacteraceae</taxon>
        <taxon>Ancylobacter</taxon>
    </lineage>
</organism>
<protein>
    <submittedName>
        <fullName evidence="2">Helicase</fullName>
    </submittedName>
</protein>